<accession>A0AC35FI24</accession>
<dbReference type="Proteomes" id="UP000887580">
    <property type="component" value="Unplaced"/>
</dbReference>
<sequence>MFESMDECLNQWCQFDNAETTEIELPFQILDGDYFELKTAKEFFYNVRVSFYSTEKTKWYISDYFRNDVEFSFYLPSEYFGGNGSDVDDSCGPILGKKKHNCEKKNECKVMFAIDEERKVS</sequence>
<evidence type="ECO:0000313" key="1">
    <source>
        <dbReference type="Proteomes" id="UP000887580"/>
    </source>
</evidence>
<evidence type="ECO:0000313" key="2">
    <source>
        <dbReference type="WBParaSite" id="PS1159_v2.g17070.t1"/>
    </source>
</evidence>
<protein>
    <submittedName>
        <fullName evidence="2">Uncharacterized protein</fullName>
    </submittedName>
</protein>
<organism evidence="1 2">
    <name type="scientific">Panagrolaimus sp. PS1159</name>
    <dbReference type="NCBI Taxonomy" id="55785"/>
    <lineage>
        <taxon>Eukaryota</taxon>
        <taxon>Metazoa</taxon>
        <taxon>Ecdysozoa</taxon>
        <taxon>Nematoda</taxon>
        <taxon>Chromadorea</taxon>
        <taxon>Rhabditida</taxon>
        <taxon>Tylenchina</taxon>
        <taxon>Panagrolaimomorpha</taxon>
        <taxon>Panagrolaimoidea</taxon>
        <taxon>Panagrolaimidae</taxon>
        <taxon>Panagrolaimus</taxon>
    </lineage>
</organism>
<proteinExistence type="predicted"/>
<dbReference type="WBParaSite" id="PS1159_v2.g17070.t1">
    <property type="protein sequence ID" value="PS1159_v2.g17070.t1"/>
    <property type="gene ID" value="PS1159_v2.g17070"/>
</dbReference>
<name>A0AC35FI24_9BILA</name>
<reference evidence="2" key="1">
    <citation type="submission" date="2022-11" db="UniProtKB">
        <authorList>
            <consortium name="WormBaseParasite"/>
        </authorList>
    </citation>
    <scope>IDENTIFICATION</scope>
</reference>